<dbReference type="Proteomes" id="UP000008366">
    <property type="component" value="Unassembled WGS sequence"/>
</dbReference>
<dbReference type="InterPro" id="IPR006680">
    <property type="entry name" value="Amidohydro-rel"/>
</dbReference>
<dbReference type="RefSeq" id="WP_006594121.1">
    <property type="nucleotide sequence ID" value="NZ_BAHD01000075.1"/>
</dbReference>
<dbReference type="OrthoDB" id="5450317at2"/>
<dbReference type="eggNOG" id="COG3618">
    <property type="taxonomic scope" value="Bacteria"/>
</dbReference>
<accession>K6XFG3</accession>
<dbReference type="Gene3D" id="3.20.20.140">
    <property type="entry name" value="Metal-dependent hydrolases"/>
    <property type="match status" value="1"/>
</dbReference>
<evidence type="ECO:0000256" key="1">
    <source>
        <dbReference type="ARBA" id="ARBA00038310"/>
    </source>
</evidence>
<feature type="domain" description="Amidohydrolase-related" evidence="2">
    <location>
        <begin position="4"/>
        <end position="286"/>
    </location>
</feature>
<dbReference type="PANTHER" id="PTHR43569:SF2">
    <property type="entry name" value="AMIDOHYDROLASE-RELATED DOMAIN-CONTAINING PROTEIN"/>
    <property type="match status" value="1"/>
</dbReference>
<dbReference type="EMBL" id="BAHD01000075">
    <property type="protein sequence ID" value="GAB97589.1"/>
    <property type="molecule type" value="Genomic_DNA"/>
</dbReference>
<dbReference type="SUPFAM" id="SSF51556">
    <property type="entry name" value="Metallo-dependent hydrolases"/>
    <property type="match status" value="1"/>
</dbReference>
<dbReference type="STRING" id="1184609.KILIM_075_00080"/>
<evidence type="ECO:0000259" key="2">
    <source>
        <dbReference type="Pfam" id="PF04909"/>
    </source>
</evidence>
<proteinExistence type="inferred from homology"/>
<organism evidence="3 4">
    <name type="scientific">Kineosphaera limosa NBRC 100340</name>
    <dbReference type="NCBI Taxonomy" id="1184609"/>
    <lineage>
        <taxon>Bacteria</taxon>
        <taxon>Bacillati</taxon>
        <taxon>Actinomycetota</taxon>
        <taxon>Actinomycetes</taxon>
        <taxon>Micrococcales</taxon>
        <taxon>Dermatophilaceae</taxon>
        <taxon>Kineosphaera</taxon>
    </lineage>
</organism>
<dbReference type="Pfam" id="PF04909">
    <property type="entry name" value="Amidohydro_2"/>
    <property type="match status" value="1"/>
</dbReference>
<evidence type="ECO:0000313" key="4">
    <source>
        <dbReference type="Proteomes" id="UP000008366"/>
    </source>
</evidence>
<dbReference type="PANTHER" id="PTHR43569">
    <property type="entry name" value="AMIDOHYDROLASE"/>
    <property type="match status" value="1"/>
</dbReference>
<reference evidence="3 4" key="1">
    <citation type="submission" date="2012-08" db="EMBL/GenBank/DDBJ databases">
        <title>Whole genome shotgun sequence of Kineosphaera limosa NBRC 100340.</title>
        <authorList>
            <person name="Yoshida I."/>
            <person name="Isaki S."/>
            <person name="Hosoyama A."/>
            <person name="Tsuchikane K."/>
            <person name="Katsumata H."/>
            <person name="Ando Y."/>
            <person name="Ohji S."/>
            <person name="Hamada M."/>
            <person name="Tamura T."/>
            <person name="Yamazoe A."/>
            <person name="Yamazaki S."/>
            <person name="Fujita N."/>
        </authorList>
    </citation>
    <scope>NUCLEOTIDE SEQUENCE [LARGE SCALE GENOMIC DNA]</scope>
    <source>
        <strain evidence="3 4">NBRC 100340</strain>
    </source>
</reference>
<dbReference type="InterPro" id="IPR052350">
    <property type="entry name" value="Metallo-dep_Lactonases"/>
</dbReference>
<comment type="caution">
    <text evidence="3">The sequence shown here is derived from an EMBL/GenBank/DDBJ whole genome shotgun (WGS) entry which is preliminary data.</text>
</comment>
<keyword evidence="4" id="KW-1185">Reference proteome</keyword>
<dbReference type="GO" id="GO:0016787">
    <property type="term" value="F:hydrolase activity"/>
    <property type="evidence" value="ECO:0007669"/>
    <property type="project" value="UniProtKB-KW"/>
</dbReference>
<comment type="similarity">
    <text evidence="1">Belongs to the metallo-dependent hydrolases superfamily.</text>
</comment>
<evidence type="ECO:0000313" key="3">
    <source>
        <dbReference type="EMBL" id="GAB97589.1"/>
    </source>
</evidence>
<sequence length="292" mass="31259">MTRIDAHLHLWDPQLGVYSWLTPDLGPIHDRFTAQQARAELDAAGIAEAVLVQAADDRRDTDAMLAVADDHPWVVGVVGWVDLEDPAAEAELDRLQQHPAFCGVRQLVHDDPRPDVYALPAVHRTAGHLARRGLTLDIPDAFPRDLPGATELARAVDGLTVVLDHLGKPPRGTSQWDRWRDQLADFAAVPGTVAKISGLACATAPLTASALRPTIEHALECFGADRLMLGSDWPITVATEGYQGTQAVLDATLDAVLDSALGAAGPLSPAELAAIRGGTARRVYRRAEGGTR</sequence>
<protein>
    <submittedName>
        <fullName evidence="3">Putative hydrolase</fullName>
    </submittedName>
</protein>
<keyword evidence="3" id="KW-0378">Hydrolase</keyword>
<gene>
    <name evidence="3" type="ORF">KILIM_075_00080</name>
</gene>
<name>K6XFG3_9MICO</name>
<dbReference type="InterPro" id="IPR032466">
    <property type="entry name" value="Metal_Hydrolase"/>
</dbReference>
<dbReference type="AlphaFoldDB" id="K6XFG3"/>